<gene>
    <name evidence="2" type="ORF">A3J15_00150</name>
</gene>
<dbReference type="Pfam" id="PF12732">
    <property type="entry name" value="YtxH"/>
    <property type="match status" value="1"/>
</dbReference>
<protein>
    <recommendedName>
        <fullName evidence="4">Gas vesicle protein</fullName>
    </recommendedName>
</protein>
<dbReference type="AlphaFoldDB" id="A0A1F7JND9"/>
<keyword evidence="1" id="KW-0472">Membrane</keyword>
<evidence type="ECO:0000313" key="3">
    <source>
        <dbReference type="Proteomes" id="UP000176376"/>
    </source>
</evidence>
<dbReference type="PANTHER" id="PTHR35792:SF1">
    <property type="entry name" value="SLL0268 PROTEIN"/>
    <property type="match status" value="1"/>
</dbReference>
<feature type="transmembrane region" description="Helical" evidence="1">
    <location>
        <begin position="6"/>
        <end position="28"/>
    </location>
</feature>
<keyword evidence="1" id="KW-1133">Transmembrane helix</keyword>
<dbReference type="InterPro" id="IPR024623">
    <property type="entry name" value="YtxH"/>
</dbReference>
<evidence type="ECO:0000256" key="1">
    <source>
        <dbReference type="SAM" id="Phobius"/>
    </source>
</evidence>
<organism evidence="2 3">
    <name type="scientific">Candidatus Roizmanbacteria bacterium RIFCSPLOWO2_02_FULL_38_10</name>
    <dbReference type="NCBI Taxonomy" id="1802074"/>
    <lineage>
        <taxon>Bacteria</taxon>
        <taxon>Candidatus Roizmaniibacteriota</taxon>
    </lineage>
</organism>
<dbReference type="Gene3D" id="1.20.1170.10">
    <property type="match status" value="1"/>
</dbReference>
<dbReference type="EMBL" id="MGAY01000011">
    <property type="protein sequence ID" value="OGK57142.1"/>
    <property type="molecule type" value="Genomic_DNA"/>
</dbReference>
<dbReference type="InterPro" id="IPR052928">
    <property type="entry name" value="Desiccation-related_membrane"/>
</dbReference>
<accession>A0A1F7JND9</accession>
<keyword evidence="1" id="KW-0812">Transmembrane</keyword>
<dbReference type="PANTHER" id="PTHR35792">
    <property type="entry name" value="GENERAL STRESS PROTEIN"/>
    <property type="match status" value="1"/>
</dbReference>
<reference evidence="2 3" key="1">
    <citation type="journal article" date="2016" name="Nat. Commun.">
        <title>Thousands of microbial genomes shed light on interconnected biogeochemical processes in an aquifer system.</title>
        <authorList>
            <person name="Anantharaman K."/>
            <person name="Brown C.T."/>
            <person name="Hug L.A."/>
            <person name="Sharon I."/>
            <person name="Castelle C.J."/>
            <person name="Probst A.J."/>
            <person name="Thomas B.C."/>
            <person name="Singh A."/>
            <person name="Wilkins M.J."/>
            <person name="Karaoz U."/>
            <person name="Brodie E.L."/>
            <person name="Williams K.H."/>
            <person name="Hubbard S.S."/>
            <person name="Banfield J.F."/>
        </authorList>
    </citation>
    <scope>NUCLEOTIDE SEQUENCE [LARGE SCALE GENOMIC DNA]</scope>
</reference>
<name>A0A1F7JND9_9BACT</name>
<sequence length="152" mass="17338">MENKKSSKFGLGLIFGMISGAVAGLLLAPKTGKKMRKELSKAANEIRDRLEESDIKTTVREIFDDVTEKSFEIFEDSMDTLSTKLSEVSEKWQTIDKEKYSTAVKEVIDQVKDIHKVPENTLLKLKKYLENDFEKLATSKKTTTQKNTKSRK</sequence>
<dbReference type="Proteomes" id="UP000176376">
    <property type="component" value="Unassembled WGS sequence"/>
</dbReference>
<evidence type="ECO:0000313" key="2">
    <source>
        <dbReference type="EMBL" id="OGK57142.1"/>
    </source>
</evidence>
<comment type="caution">
    <text evidence="2">The sequence shown here is derived from an EMBL/GenBank/DDBJ whole genome shotgun (WGS) entry which is preliminary data.</text>
</comment>
<proteinExistence type="predicted"/>
<evidence type="ECO:0008006" key="4">
    <source>
        <dbReference type="Google" id="ProtNLM"/>
    </source>
</evidence>